<dbReference type="PANTHER" id="PTHR10000">
    <property type="entry name" value="PHOSPHOSERINE PHOSPHATASE"/>
    <property type="match status" value="1"/>
</dbReference>
<gene>
    <name evidence="2" type="ORF">ENT17_06265</name>
</gene>
<reference evidence="2" key="1">
    <citation type="journal article" date="2020" name="mSystems">
        <title>Genome- and Community-Level Interaction Insights into Carbon Utilization and Element Cycling Functions of Hydrothermarchaeota in Hydrothermal Sediment.</title>
        <authorList>
            <person name="Zhou Z."/>
            <person name="Liu Y."/>
            <person name="Xu W."/>
            <person name="Pan J."/>
            <person name="Luo Z.H."/>
            <person name="Li M."/>
        </authorList>
    </citation>
    <scope>NUCLEOTIDE SEQUENCE [LARGE SCALE GENOMIC DNA]</scope>
    <source>
        <strain evidence="2">SpSt-556</strain>
    </source>
</reference>
<dbReference type="SUPFAM" id="SSF56784">
    <property type="entry name" value="HAD-like"/>
    <property type="match status" value="1"/>
</dbReference>
<dbReference type="Gene3D" id="3.40.50.1000">
    <property type="entry name" value="HAD superfamily/HAD-like"/>
    <property type="match status" value="1"/>
</dbReference>
<dbReference type="InterPro" id="IPR036412">
    <property type="entry name" value="HAD-like_sf"/>
</dbReference>
<dbReference type="PANTHER" id="PTHR10000:SF8">
    <property type="entry name" value="HAD SUPERFAMILY HYDROLASE-LIKE, TYPE 3"/>
    <property type="match status" value="1"/>
</dbReference>
<comment type="caution">
    <text evidence="2">The sequence shown here is derived from an EMBL/GenBank/DDBJ whole genome shotgun (WGS) entry which is preliminary data.</text>
</comment>
<protein>
    <submittedName>
        <fullName evidence="2">HAD family phosphatase</fullName>
    </submittedName>
</protein>
<dbReference type="GO" id="GO:0016791">
    <property type="term" value="F:phosphatase activity"/>
    <property type="evidence" value="ECO:0007669"/>
    <property type="project" value="TreeGrafter"/>
</dbReference>
<dbReference type="AlphaFoldDB" id="A0A7C4Q3J1"/>
<dbReference type="InterPro" id="IPR023214">
    <property type="entry name" value="HAD_sf"/>
</dbReference>
<dbReference type="Pfam" id="PF08282">
    <property type="entry name" value="Hydrolase_3"/>
    <property type="match status" value="1"/>
</dbReference>
<evidence type="ECO:0000256" key="1">
    <source>
        <dbReference type="SAM" id="MobiDB-lite"/>
    </source>
</evidence>
<dbReference type="Gene3D" id="3.30.1240.10">
    <property type="match status" value="1"/>
</dbReference>
<feature type="region of interest" description="Disordered" evidence="1">
    <location>
        <begin position="1"/>
        <end position="22"/>
    </location>
</feature>
<name>A0A7C4Q3J1_9CHLR</name>
<evidence type="ECO:0000313" key="2">
    <source>
        <dbReference type="EMBL" id="HGS87209.1"/>
    </source>
</evidence>
<sequence length="324" mass="35006">MFGGGAGGGRKCESGDEKDLPRADAGKVAGVEFMDSMKLTKLVIAVDMDGTMLFADNRFHPLDVAFLKQELPLTVIFATGRSLTGMRLPLTINGLIGESEPVPYPLVLHNGALVYLPGQRVHRHFAFEPGIAAELVQRVLAFPQDLAVVAQGEGREWLIRTSPYGGPRAIIYGYRPLPWQPGKALPVFSKLLCISDQPEVLKELEETLRSLPLEGNSSLGDLYEMTPKGVTKATGLNALLPALGVEDVPLITVGDGENDFTMLDMADLACAPANAHPPLKTHAQFIFDRSERGIFQPVLEAAMERLPLPEAVQGQLRAVMVTSG</sequence>
<proteinExistence type="predicted"/>
<dbReference type="GO" id="GO:0005829">
    <property type="term" value="C:cytosol"/>
    <property type="evidence" value="ECO:0007669"/>
    <property type="project" value="TreeGrafter"/>
</dbReference>
<accession>A0A7C4Q3J1</accession>
<feature type="compositionally biased region" description="Basic and acidic residues" evidence="1">
    <location>
        <begin position="10"/>
        <end position="22"/>
    </location>
</feature>
<organism evidence="2">
    <name type="scientific">Bellilinea caldifistulae</name>
    <dbReference type="NCBI Taxonomy" id="360411"/>
    <lineage>
        <taxon>Bacteria</taxon>
        <taxon>Bacillati</taxon>
        <taxon>Chloroflexota</taxon>
        <taxon>Anaerolineae</taxon>
        <taxon>Anaerolineales</taxon>
        <taxon>Anaerolineaceae</taxon>
        <taxon>Bellilinea</taxon>
    </lineage>
</organism>
<dbReference type="EMBL" id="DSXR01000061">
    <property type="protein sequence ID" value="HGS87209.1"/>
    <property type="molecule type" value="Genomic_DNA"/>
</dbReference>
<dbReference type="GO" id="GO:0000287">
    <property type="term" value="F:magnesium ion binding"/>
    <property type="evidence" value="ECO:0007669"/>
    <property type="project" value="TreeGrafter"/>
</dbReference>